<dbReference type="CDD" id="cd06782">
    <property type="entry name" value="cpPDZ_CPP-like"/>
    <property type="match status" value="1"/>
</dbReference>
<name>A0A1G2E362_9BACT</name>
<dbReference type="InterPro" id="IPR001478">
    <property type="entry name" value="PDZ"/>
</dbReference>
<dbReference type="GO" id="GO:0008236">
    <property type="term" value="F:serine-type peptidase activity"/>
    <property type="evidence" value="ECO:0007669"/>
    <property type="project" value="UniProtKB-KW"/>
</dbReference>
<dbReference type="Gene3D" id="3.90.226.10">
    <property type="entry name" value="2-enoyl-CoA Hydratase, Chain A, domain 1"/>
    <property type="match status" value="1"/>
</dbReference>
<dbReference type="GO" id="GO:0006508">
    <property type="term" value="P:proteolysis"/>
    <property type="evidence" value="ECO:0007669"/>
    <property type="project" value="UniProtKB-KW"/>
</dbReference>
<dbReference type="EMBL" id="MHMA01000036">
    <property type="protein sequence ID" value="OGZ19790.1"/>
    <property type="molecule type" value="Genomic_DNA"/>
</dbReference>
<dbReference type="InterPro" id="IPR004447">
    <property type="entry name" value="Peptidase_S41A"/>
</dbReference>
<keyword evidence="2 5" id="KW-0645">Protease</keyword>
<dbReference type="Pfam" id="PF03572">
    <property type="entry name" value="Peptidase_S41"/>
    <property type="match status" value="1"/>
</dbReference>
<dbReference type="FunFam" id="2.30.42.10:FF:000063">
    <property type="entry name" value="Peptidase, S41 family"/>
    <property type="match status" value="1"/>
</dbReference>
<proteinExistence type="inferred from homology"/>
<evidence type="ECO:0000256" key="1">
    <source>
        <dbReference type="ARBA" id="ARBA00009179"/>
    </source>
</evidence>
<comment type="similarity">
    <text evidence="1 5">Belongs to the peptidase S41A family.</text>
</comment>
<accession>A0A1G2E362</accession>
<dbReference type="Pfam" id="PF22694">
    <property type="entry name" value="CtpB_N-like"/>
    <property type="match status" value="1"/>
</dbReference>
<gene>
    <name evidence="7" type="ORF">A2654_01830</name>
</gene>
<comment type="caution">
    <text evidence="7">The sequence shown here is derived from an EMBL/GenBank/DDBJ whole genome shotgun (WGS) entry which is preliminary data.</text>
</comment>
<evidence type="ECO:0000313" key="8">
    <source>
        <dbReference type="Proteomes" id="UP000178721"/>
    </source>
</evidence>
<dbReference type="SUPFAM" id="SSF52096">
    <property type="entry name" value="ClpP/crotonase"/>
    <property type="match status" value="1"/>
</dbReference>
<dbReference type="PANTHER" id="PTHR32060:SF30">
    <property type="entry name" value="CARBOXY-TERMINAL PROCESSING PROTEASE CTPA"/>
    <property type="match status" value="1"/>
</dbReference>
<dbReference type="Pfam" id="PF17820">
    <property type="entry name" value="PDZ_6"/>
    <property type="match status" value="1"/>
</dbReference>
<dbReference type="NCBIfam" id="TIGR00225">
    <property type="entry name" value="prc"/>
    <property type="match status" value="1"/>
</dbReference>
<evidence type="ECO:0000313" key="7">
    <source>
        <dbReference type="EMBL" id="OGZ19790.1"/>
    </source>
</evidence>
<dbReference type="InterPro" id="IPR005151">
    <property type="entry name" value="Tail-specific_protease"/>
</dbReference>
<dbReference type="GO" id="GO:0030288">
    <property type="term" value="C:outer membrane-bounded periplasmic space"/>
    <property type="evidence" value="ECO:0007669"/>
    <property type="project" value="TreeGrafter"/>
</dbReference>
<dbReference type="Gene3D" id="2.30.42.10">
    <property type="match status" value="1"/>
</dbReference>
<dbReference type="GO" id="GO:0004175">
    <property type="term" value="F:endopeptidase activity"/>
    <property type="evidence" value="ECO:0007669"/>
    <property type="project" value="TreeGrafter"/>
</dbReference>
<evidence type="ECO:0000256" key="2">
    <source>
        <dbReference type="ARBA" id="ARBA00022670"/>
    </source>
</evidence>
<protein>
    <recommendedName>
        <fullName evidence="6">PDZ domain-containing protein</fullName>
    </recommendedName>
</protein>
<dbReference type="SMART" id="SM00228">
    <property type="entry name" value="PDZ"/>
    <property type="match status" value="1"/>
</dbReference>
<dbReference type="Proteomes" id="UP000178721">
    <property type="component" value="Unassembled WGS sequence"/>
</dbReference>
<dbReference type="InterPro" id="IPR029045">
    <property type="entry name" value="ClpP/crotonase-like_dom_sf"/>
</dbReference>
<dbReference type="PROSITE" id="PS50106">
    <property type="entry name" value="PDZ"/>
    <property type="match status" value="1"/>
</dbReference>
<dbReference type="SMART" id="SM00245">
    <property type="entry name" value="TSPc"/>
    <property type="match status" value="1"/>
</dbReference>
<dbReference type="Gene3D" id="3.30.750.44">
    <property type="match status" value="1"/>
</dbReference>
<keyword evidence="4 5" id="KW-0720">Serine protease</keyword>
<dbReference type="InterPro" id="IPR055210">
    <property type="entry name" value="CtpA/B_N"/>
</dbReference>
<dbReference type="InterPro" id="IPR041489">
    <property type="entry name" value="PDZ_6"/>
</dbReference>
<organism evidence="7 8">
    <name type="scientific">Candidatus Nealsonbacteria bacterium RIFCSPHIGHO2_01_FULL_43_31</name>
    <dbReference type="NCBI Taxonomy" id="1801665"/>
    <lineage>
        <taxon>Bacteria</taxon>
        <taxon>Candidatus Nealsoniibacteriota</taxon>
    </lineage>
</organism>
<dbReference type="AlphaFoldDB" id="A0A1G2E362"/>
<evidence type="ECO:0000256" key="4">
    <source>
        <dbReference type="ARBA" id="ARBA00022825"/>
    </source>
</evidence>
<dbReference type="InterPro" id="IPR036034">
    <property type="entry name" value="PDZ_sf"/>
</dbReference>
<dbReference type="GO" id="GO:0007165">
    <property type="term" value="P:signal transduction"/>
    <property type="evidence" value="ECO:0007669"/>
    <property type="project" value="TreeGrafter"/>
</dbReference>
<dbReference type="PANTHER" id="PTHR32060">
    <property type="entry name" value="TAIL-SPECIFIC PROTEASE"/>
    <property type="match status" value="1"/>
</dbReference>
<dbReference type="SUPFAM" id="SSF50156">
    <property type="entry name" value="PDZ domain-like"/>
    <property type="match status" value="1"/>
</dbReference>
<reference evidence="7 8" key="1">
    <citation type="journal article" date="2016" name="Nat. Commun.">
        <title>Thousands of microbial genomes shed light on interconnected biogeochemical processes in an aquifer system.</title>
        <authorList>
            <person name="Anantharaman K."/>
            <person name="Brown C.T."/>
            <person name="Hug L.A."/>
            <person name="Sharon I."/>
            <person name="Castelle C.J."/>
            <person name="Probst A.J."/>
            <person name="Thomas B.C."/>
            <person name="Singh A."/>
            <person name="Wilkins M.J."/>
            <person name="Karaoz U."/>
            <person name="Brodie E.L."/>
            <person name="Williams K.H."/>
            <person name="Hubbard S.S."/>
            <person name="Banfield J.F."/>
        </authorList>
    </citation>
    <scope>NUCLEOTIDE SEQUENCE [LARGE SCALE GENOMIC DNA]</scope>
</reference>
<keyword evidence="3 5" id="KW-0378">Hydrolase</keyword>
<evidence type="ECO:0000259" key="6">
    <source>
        <dbReference type="PROSITE" id="PS50106"/>
    </source>
</evidence>
<dbReference type="CDD" id="cd07560">
    <property type="entry name" value="Peptidase_S41_CPP"/>
    <property type="match status" value="1"/>
</dbReference>
<sequence length="400" mass="43603">MAKKGLVAFFLLIIISAVFSAGFYFGTSQKPALPPEGIINAELGKPQGLDFSLFWEAWRTLEENFVDQSKMDYQKMLFGAVTGMVNALKDPYTVYLPPEDAKLFKEDVSGEFSGVGMEIGIRNGDLTVIAPLEGTPAQRAGLRSGDKIIKIDDTFTADLTTDEAVKLIRGEKGTKVALVVFREGWSQSKEFEITRDVIEVPSVKWTMKEGNIAHINLYQFSETATAAFNKAAAEILASSAKGIVLDLRDDPGGYLEVSQDIAGWFLKKGELVTIEDFGGTAENQEYRTDGSGQLSSYPLVVLINKGSASASEILAGALRDNRGVQLIGIQSFGKGSVQTVKELEKGSLKVTVAKWLTPKGTLIDKEGLKPDFEIELTEKDIDGGKDPQFNKALEIIKQIL</sequence>
<evidence type="ECO:0000256" key="5">
    <source>
        <dbReference type="RuleBase" id="RU004404"/>
    </source>
</evidence>
<feature type="domain" description="PDZ" evidence="6">
    <location>
        <begin position="100"/>
        <end position="169"/>
    </location>
</feature>
<evidence type="ECO:0000256" key="3">
    <source>
        <dbReference type="ARBA" id="ARBA00022801"/>
    </source>
</evidence>